<name>A0A8J2PGW7_9HEXA</name>
<feature type="transmembrane region" description="Helical" evidence="1">
    <location>
        <begin position="254"/>
        <end position="276"/>
    </location>
</feature>
<reference evidence="2" key="1">
    <citation type="submission" date="2021-06" db="EMBL/GenBank/DDBJ databases">
        <authorList>
            <person name="Hodson N. C."/>
            <person name="Mongue J. A."/>
            <person name="Jaron S. K."/>
        </authorList>
    </citation>
    <scope>NUCLEOTIDE SEQUENCE</scope>
</reference>
<evidence type="ECO:0000313" key="3">
    <source>
        <dbReference type="Proteomes" id="UP000708208"/>
    </source>
</evidence>
<keyword evidence="1" id="KW-0472">Membrane</keyword>
<evidence type="ECO:0000256" key="1">
    <source>
        <dbReference type="SAM" id="Phobius"/>
    </source>
</evidence>
<evidence type="ECO:0000313" key="2">
    <source>
        <dbReference type="EMBL" id="CAG7829483.1"/>
    </source>
</evidence>
<gene>
    <name evidence="2" type="ORF">AFUS01_LOCUS39344</name>
</gene>
<keyword evidence="3" id="KW-1185">Reference proteome</keyword>
<organism evidence="2 3">
    <name type="scientific">Allacma fusca</name>
    <dbReference type="NCBI Taxonomy" id="39272"/>
    <lineage>
        <taxon>Eukaryota</taxon>
        <taxon>Metazoa</taxon>
        <taxon>Ecdysozoa</taxon>
        <taxon>Arthropoda</taxon>
        <taxon>Hexapoda</taxon>
        <taxon>Collembola</taxon>
        <taxon>Symphypleona</taxon>
        <taxon>Sminthuridae</taxon>
        <taxon>Allacma</taxon>
    </lineage>
</organism>
<accession>A0A8J2PGW7</accession>
<dbReference type="AlphaFoldDB" id="A0A8J2PGW7"/>
<comment type="caution">
    <text evidence="2">The sequence shown here is derived from an EMBL/GenBank/DDBJ whole genome shotgun (WGS) entry which is preliminary data.</text>
</comment>
<dbReference type="Proteomes" id="UP000708208">
    <property type="component" value="Unassembled WGS sequence"/>
</dbReference>
<sequence>MATPSLRKYELAGIVSVITLIASYIKDIAQVTVDGVNNTLDCYDYDMDNSNTPIRNVMEQLQADQNQNVQIIVESCSDKNLRSSTQKIIRVPSLNSDQHLLSRFTTQEYVIDTSHVLIHKLRYRDFIRYEPKQTLAFQSNATKFLRGYLLTTPSNEPIYLAFEHKTQDYCLGTQIGLFKRVSEFCVSLAQENFLSMGKIYKVTTSEFGRPFRKSCFAIEFPADLRPNLKMLLLGATMQLSVSYFERKCSGYDCVALGIPLVIFFMTLPIIVVVVILSV</sequence>
<proteinExistence type="predicted"/>
<keyword evidence="1" id="KW-0812">Transmembrane</keyword>
<dbReference type="EMBL" id="CAJVCH010551648">
    <property type="protein sequence ID" value="CAG7829483.1"/>
    <property type="molecule type" value="Genomic_DNA"/>
</dbReference>
<protein>
    <submittedName>
        <fullName evidence="2">Uncharacterized protein</fullName>
    </submittedName>
</protein>
<keyword evidence="1" id="KW-1133">Transmembrane helix</keyword>